<evidence type="ECO:0000313" key="2">
    <source>
        <dbReference type="Proteomes" id="UP000195807"/>
    </source>
</evidence>
<reference evidence="1 2" key="1">
    <citation type="submission" date="2017-01" db="EMBL/GenBank/DDBJ databases">
        <title>Complete genome sequence of esterase-producing bacterium Croceicoccus marinus E4A9.</title>
        <authorList>
            <person name="Wu Y.-H."/>
            <person name="Cheng H."/>
            <person name="Xu L."/>
            <person name="Huo Y.-Y."/>
            <person name="Wang C.-S."/>
            <person name="Xu X.-W."/>
        </authorList>
    </citation>
    <scope>NUCLEOTIDE SEQUENCE [LARGE SCALE GENOMIC DNA]</scope>
    <source>
        <strain evidence="1 2">E4A9</strain>
    </source>
</reference>
<organism evidence="1 2">
    <name type="scientific">Croceicoccus marinus</name>
    <dbReference type="NCBI Taxonomy" id="450378"/>
    <lineage>
        <taxon>Bacteria</taxon>
        <taxon>Pseudomonadati</taxon>
        <taxon>Pseudomonadota</taxon>
        <taxon>Alphaproteobacteria</taxon>
        <taxon>Sphingomonadales</taxon>
        <taxon>Erythrobacteraceae</taxon>
        <taxon>Croceicoccus</taxon>
    </lineage>
</organism>
<dbReference type="EMBL" id="CP019602">
    <property type="protein sequence ID" value="ARU17392.1"/>
    <property type="molecule type" value="Genomic_DNA"/>
</dbReference>
<protein>
    <recommendedName>
        <fullName evidence="3">Antibiotic ABC transporter</fullName>
    </recommendedName>
</protein>
<gene>
    <name evidence="1" type="ORF">A9D14_09295</name>
</gene>
<accession>A0A1Z1FF55</accession>
<evidence type="ECO:0000313" key="1">
    <source>
        <dbReference type="EMBL" id="ARU17392.1"/>
    </source>
</evidence>
<dbReference type="KEGG" id="cman:A9D14_09295"/>
<dbReference type="OrthoDB" id="7432973at2"/>
<sequence>MDPLAMSRLAFDWWRLCIESSQVIALRSMRMMQGGAVAQREAVRMVSEKWETAALLGMSAATGQAGNTPEAAMRGAMQRYQTKVSANRRRLSR</sequence>
<dbReference type="AlphaFoldDB" id="A0A1Z1FF55"/>
<name>A0A1Z1FF55_9SPHN</name>
<evidence type="ECO:0008006" key="3">
    <source>
        <dbReference type="Google" id="ProtNLM"/>
    </source>
</evidence>
<proteinExistence type="predicted"/>
<dbReference type="Proteomes" id="UP000195807">
    <property type="component" value="Chromosome"/>
</dbReference>
<keyword evidence="2" id="KW-1185">Reference proteome</keyword>